<evidence type="ECO:0000313" key="2">
    <source>
        <dbReference type="Proteomes" id="UP000176547"/>
    </source>
</evidence>
<dbReference type="AlphaFoldDB" id="A0A1F5NAD7"/>
<comment type="caution">
    <text evidence="1">The sequence shown here is derived from an EMBL/GenBank/DDBJ whole genome shotgun (WGS) entry which is preliminary data.</text>
</comment>
<evidence type="ECO:0000313" key="1">
    <source>
        <dbReference type="EMBL" id="OGE74522.1"/>
    </source>
</evidence>
<gene>
    <name evidence="1" type="ORF">A3K06_00050</name>
</gene>
<proteinExistence type="predicted"/>
<organism evidence="1 2">
    <name type="scientific">Candidatus Doudnabacteria bacterium RIFCSPHIGHO2_01_52_17</name>
    <dbReference type="NCBI Taxonomy" id="1817820"/>
    <lineage>
        <taxon>Bacteria</taxon>
        <taxon>Candidatus Doudnaibacteriota</taxon>
    </lineage>
</organism>
<dbReference type="EMBL" id="MFEG01000063">
    <property type="protein sequence ID" value="OGE74522.1"/>
    <property type="molecule type" value="Genomic_DNA"/>
</dbReference>
<accession>A0A1F5NAD7</accession>
<sequence>MKKETTIDDLAVMVKNGFEGVTGEMNSRFDQAHRDMNSRFGEVNHRLDLLEQGQEQIKLKLDNVAYRFELIELQRRVEMLEKKAGIK</sequence>
<reference evidence="1 2" key="1">
    <citation type="journal article" date="2016" name="Nat. Commun.">
        <title>Thousands of microbial genomes shed light on interconnected biogeochemical processes in an aquifer system.</title>
        <authorList>
            <person name="Anantharaman K."/>
            <person name="Brown C.T."/>
            <person name="Hug L.A."/>
            <person name="Sharon I."/>
            <person name="Castelle C.J."/>
            <person name="Probst A.J."/>
            <person name="Thomas B.C."/>
            <person name="Singh A."/>
            <person name="Wilkins M.J."/>
            <person name="Karaoz U."/>
            <person name="Brodie E.L."/>
            <person name="Williams K.H."/>
            <person name="Hubbard S.S."/>
            <person name="Banfield J.F."/>
        </authorList>
    </citation>
    <scope>NUCLEOTIDE SEQUENCE [LARGE SCALE GENOMIC DNA]</scope>
</reference>
<name>A0A1F5NAD7_9BACT</name>
<dbReference type="Proteomes" id="UP000176547">
    <property type="component" value="Unassembled WGS sequence"/>
</dbReference>
<protein>
    <submittedName>
        <fullName evidence="1">Uncharacterized protein</fullName>
    </submittedName>
</protein>